<name>A0A1I8BJD0_MELHA</name>
<evidence type="ECO:0000256" key="1">
    <source>
        <dbReference type="SAM" id="MobiDB-lite"/>
    </source>
</evidence>
<feature type="compositionally biased region" description="Acidic residues" evidence="1">
    <location>
        <begin position="188"/>
        <end position="201"/>
    </location>
</feature>
<dbReference type="AlphaFoldDB" id="A0A1I8BJD0"/>
<feature type="region of interest" description="Disordered" evidence="1">
    <location>
        <begin position="46"/>
        <end position="201"/>
    </location>
</feature>
<feature type="compositionally biased region" description="Basic residues" evidence="1">
    <location>
        <begin position="134"/>
        <end position="157"/>
    </location>
</feature>
<dbReference type="WBParaSite" id="MhA1_Contig2672.frz3.gene1">
    <property type="protein sequence ID" value="MhA1_Contig2672.frz3.gene1"/>
    <property type="gene ID" value="MhA1_Contig2672.frz3.gene1"/>
</dbReference>
<feature type="compositionally biased region" description="Low complexity" evidence="1">
    <location>
        <begin position="367"/>
        <end position="380"/>
    </location>
</feature>
<evidence type="ECO:0000313" key="3">
    <source>
        <dbReference type="WBParaSite" id="MhA1_Contig2672.frz3.gene1"/>
    </source>
</evidence>
<feature type="compositionally biased region" description="Acidic residues" evidence="1">
    <location>
        <begin position="163"/>
        <end position="173"/>
    </location>
</feature>
<organism evidence="2 3">
    <name type="scientific">Meloidogyne hapla</name>
    <name type="common">Root-knot nematode worm</name>
    <dbReference type="NCBI Taxonomy" id="6305"/>
    <lineage>
        <taxon>Eukaryota</taxon>
        <taxon>Metazoa</taxon>
        <taxon>Ecdysozoa</taxon>
        <taxon>Nematoda</taxon>
        <taxon>Chromadorea</taxon>
        <taxon>Rhabditida</taxon>
        <taxon>Tylenchina</taxon>
        <taxon>Tylenchomorpha</taxon>
        <taxon>Tylenchoidea</taxon>
        <taxon>Meloidogynidae</taxon>
        <taxon>Meloidogyninae</taxon>
        <taxon>Meloidogyne</taxon>
    </lineage>
</organism>
<keyword evidence="2" id="KW-1185">Reference proteome</keyword>
<sequence>MDEENNKNFENLEGLSWENFFEQVDKQFEEDDGKWNGSNEIVAFSGVATLPHDSNSKVSTPPPKQTTGANKQQPAKANEPPRLYGVEKWNDLRLVLKRTPEKLSSAPQNAEINHQHNSKQNVQQQQNLDDVSTKKLRKPPTSRAIGSKRKRKKKTSRKPKESDDGEEANDEESPQSGGKVYQPPNDLQECDTFTDDHDDDSFVTIPAQLSTPSNDDSFVTIPTQLTPSTAANFWDPREAAGRPDVVKGTFKKTPLSNKLTSHSAPIKKTMLNLSVRQYQTTSCSASSMGGTNLESNKRDANLDKIAGPSILKRSGQLTSPQYHQPNIHRIEDKSGGAQQIYNKYSGINYKPLSSMEKEQPPQSQHLQHQFSKMQQQIQKQRGLTRDFDAISPRNRKPVAEEADPDSLQPSHSPSSDTSSSTSNIYMDAQESLTMTQSNDPTCHSNFVNKMPNAAVQSNEVFFLIFPFWGF</sequence>
<feature type="compositionally biased region" description="Low complexity" evidence="1">
    <location>
        <begin position="405"/>
        <end position="422"/>
    </location>
</feature>
<feature type="compositionally biased region" description="Low complexity" evidence="1">
    <location>
        <begin position="118"/>
        <end position="127"/>
    </location>
</feature>
<feature type="compositionally biased region" description="Polar residues" evidence="1">
    <location>
        <begin position="52"/>
        <end position="75"/>
    </location>
</feature>
<evidence type="ECO:0000313" key="2">
    <source>
        <dbReference type="Proteomes" id="UP000095281"/>
    </source>
</evidence>
<feature type="region of interest" description="Disordered" evidence="1">
    <location>
        <begin position="229"/>
        <end position="250"/>
    </location>
</feature>
<reference evidence="3" key="1">
    <citation type="submission" date="2016-11" db="UniProtKB">
        <authorList>
            <consortium name="WormBaseParasite"/>
        </authorList>
    </citation>
    <scope>IDENTIFICATION</scope>
</reference>
<accession>A0A1I8BJD0</accession>
<dbReference type="Proteomes" id="UP000095281">
    <property type="component" value="Unplaced"/>
</dbReference>
<feature type="compositionally biased region" description="Basic and acidic residues" evidence="1">
    <location>
        <begin position="235"/>
        <end position="245"/>
    </location>
</feature>
<proteinExistence type="predicted"/>
<protein>
    <submittedName>
        <fullName evidence="3">C2H2-type domain-containing protein</fullName>
    </submittedName>
</protein>
<feature type="region of interest" description="Disordered" evidence="1">
    <location>
        <begin position="352"/>
        <end position="422"/>
    </location>
</feature>